<reference evidence="2" key="2">
    <citation type="submission" date="2020-09" db="EMBL/GenBank/DDBJ databases">
        <authorList>
            <person name="Sun Q."/>
            <person name="Kim S."/>
        </authorList>
    </citation>
    <scope>NUCLEOTIDE SEQUENCE</scope>
    <source>
        <strain evidence="2">KCTC 42590</strain>
    </source>
</reference>
<accession>A0A919AXU5</accession>
<keyword evidence="1" id="KW-1133">Transmembrane helix</keyword>
<evidence type="ECO:0000313" key="3">
    <source>
        <dbReference type="Proteomes" id="UP000630923"/>
    </source>
</evidence>
<keyword evidence="3" id="KW-1185">Reference proteome</keyword>
<reference evidence="2" key="1">
    <citation type="journal article" date="2014" name="Int. J. Syst. Evol. Microbiol.">
        <title>Complete genome sequence of Corynebacterium casei LMG S-19264T (=DSM 44701T), isolated from a smear-ripened cheese.</title>
        <authorList>
            <consortium name="US DOE Joint Genome Institute (JGI-PGF)"/>
            <person name="Walter F."/>
            <person name="Albersmeier A."/>
            <person name="Kalinowski J."/>
            <person name="Ruckert C."/>
        </authorList>
    </citation>
    <scope>NUCLEOTIDE SEQUENCE</scope>
    <source>
        <strain evidence="2">KCTC 42590</strain>
    </source>
</reference>
<dbReference type="Proteomes" id="UP000630923">
    <property type="component" value="Unassembled WGS sequence"/>
</dbReference>
<proteinExistence type="predicted"/>
<dbReference type="AlphaFoldDB" id="A0A919AXU5"/>
<feature type="transmembrane region" description="Helical" evidence="1">
    <location>
        <begin position="12"/>
        <end position="33"/>
    </location>
</feature>
<sequence>MTFSKREKSIYIELIVDIIAAGFYFSFLFSLSTPIDNPLEALGGTLLKITVASIIATIILHTFIIGADPVEAEDERDKAIKHRSTQLGYYALFTLNVIIIGSIFIDTFLEIPGSQPRFVALDTPFMIANAIVFALIAAGLVKGVSQLVLYRRGF</sequence>
<evidence type="ECO:0000313" key="2">
    <source>
        <dbReference type="EMBL" id="GHF30831.1"/>
    </source>
</evidence>
<keyword evidence="1" id="KW-0812">Transmembrane</keyword>
<comment type="caution">
    <text evidence="2">The sequence shown here is derived from an EMBL/GenBank/DDBJ whole genome shotgun (WGS) entry which is preliminary data.</text>
</comment>
<keyword evidence="1" id="KW-0472">Membrane</keyword>
<evidence type="ECO:0000256" key="1">
    <source>
        <dbReference type="SAM" id="Phobius"/>
    </source>
</evidence>
<gene>
    <name evidence="2" type="ORF">GCM10017044_27780</name>
</gene>
<protein>
    <submittedName>
        <fullName evidence="2">Uncharacterized protein</fullName>
    </submittedName>
</protein>
<feature type="transmembrane region" description="Helical" evidence="1">
    <location>
        <begin position="87"/>
        <end position="105"/>
    </location>
</feature>
<dbReference type="EMBL" id="BNCI01000002">
    <property type="protein sequence ID" value="GHF30831.1"/>
    <property type="molecule type" value="Genomic_DNA"/>
</dbReference>
<feature type="transmembrane region" description="Helical" evidence="1">
    <location>
        <begin position="45"/>
        <end position="66"/>
    </location>
</feature>
<dbReference type="RefSeq" id="WP_191253969.1">
    <property type="nucleotide sequence ID" value="NZ_BNCI01000002.1"/>
</dbReference>
<feature type="transmembrane region" description="Helical" evidence="1">
    <location>
        <begin position="125"/>
        <end position="150"/>
    </location>
</feature>
<name>A0A919AXU5_9PROT</name>
<organism evidence="2 3">
    <name type="scientific">Kordiimonas sediminis</name>
    <dbReference type="NCBI Taxonomy" id="1735581"/>
    <lineage>
        <taxon>Bacteria</taxon>
        <taxon>Pseudomonadati</taxon>
        <taxon>Pseudomonadota</taxon>
        <taxon>Alphaproteobacteria</taxon>
        <taxon>Kordiimonadales</taxon>
        <taxon>Kordiimonadaceae</taxon>
        <taxon>Kordiimonas</taxon>
    </lineage>
</organism>